<name>A0ABP6Z1Z6_9ACTN</name>
<evidence type="ECO:0000256" key="2">
    <source>
        <dbReference type="ARBA" id="ARBA00006288"/>
    </source>
</evidence>
<dbReference type="EMBL" id="BAABDQ010000027">
    <property type="protein sequence ID" value="GAA3592808.1"/>
    <property type="molecule type" value="Genomic_DNA"/>
</dbReference>
<keyword evidence="9" id="KW-1185">Reference proteome</keyword>
<organism evidence="8 9">
    <name type="scientific">Nonomuraea rosea</name>
    <dbReference type="NCBI Taxonomy" id="638574"/>
    <lineage>
        <taxon>Bacteria</taxon>
        <taxon>Bacillati</taxon>
        <taxon>Actinomycetota</taxon>
        <taxon>Actinomycetes</taxon>
        <taxon>Streptosporangiales</taxon>
        <taxon>Streptosporangiaceae</taxon>
        <taxon>Nonomuraea</taxon>
    </lineage>
</organism>
<evidence type="ECO:0000256" key="5">
    <source>
        <dbReference type="ARBA" id="ARBA00023002"/>
    </source>
</evidence>
<dbReference type="Gene3D" id="1.20.140.10">
    <property type="entry name" value="Butyryl-CoA Dehydrogenase, subunit A, domain 3"/>
    <property type="match status" value="2"/>
</dbReference>
<dbReference type="InterPro" id="IPR046373">
    <property type="entry name" value="Acyl-CoA_Oxase/DH_mid-dom_sf"/>
</dbReference>
<gene>
    <name evidence="8" type="ORF">GCM10022419_089670</name>
</gene>
<dbReference type="Pfam" id="PF01756">
    <property type="entry name" value="ACOX"/>
    <property type="match status" value="1"/>
</dbReference>
<accession>A0ABP6Z1Z6</accession>
<dbReference type="Proteomes" id="UP001500630">
    <property type="component" value="Unassembled WGS sequence"/>
</dbReference>
<proteinExistence type="inferred from homology"/>
<evidence type="ECO:0000256" key="4">
    <source>
        <dbReference type="ARBA" id="ARBA00022827"/>
    </source>
</evidence>
<dbReference type="Gene3D" id="2.40.110.10">
    <property type="entry name" value="Butyryl-CoA Dehydrogenase, subunit A, domain 2"/>
    <property type="match status" value="1"/>
</dbReference>
<dbReference type="InterPro" id="IPR012258">
    <property type="entry name" value="Acyl-CoA_oxidase"/>
</dbReference>
<sequence length="582" mass="62107">MNLDALLDHPAFAAEPPRDLDELARRAYAQLAVVNETVGGSTALLDDPQAMSAVLDWAAVVDPSLFAAAAIHYAVVLTSIKELGRPEETLGAAIASLDRLDAVGAILITEIGHGNNHISLRTQAVYEPETRTFRLRTPTPGARKLMASIALPGVAKIGTVYAELIVDGEPCGTFAFVVPLRDAAGLRPGVLVEPLRGTVPVALDYSVTSFDDVRVPYDHWLRDTASITPAGLFEDPLGSKDRRLVRSLALSAWASLAGAVGLASASRAAAAIALRYAATRSTMGRLSPNRPVLDYRTQQHALYGALSSAYAVTALVDKAIEAFLDKPWEVPPDETAITFSPWVAAHRTHALAKAAATELCAEITAECRRRSGAQGVLSINRIIAYEGLAQSYNSAGGDNLLILMDAGRSMAETLQPCEVPDSFTDSFTGPFMGDLADPEVRLGLLRVQEATLHTELAASVRQASEAGLSPFDAWNPHLSKAVELARVHQRRMVAEAFRALVAGRQDEAMATALAAAERLHGLRDLARDRAWLLERGVLSQAAALSVADLVEKAVDDLAVHAEALLDGLGLPERRLGAWFLPA</sequence>
<keyword evidence="5" id="KW-0560">Oxidoreductase</keyword>
<evidence type="ECO:0000313" key="8">
    <source>
        <dbReference type="EMBL" id="GAA3592808.1"/>
    </source>
</evidence>
<evidence type="ECO:0000259" key="6">
    <source>
        <dbReference type="Pfam" id="PF01756"/>
    </source>
</evidence>
<keyword evidence="4" id="KW-0274">FAD</keyword>
<protein>
    <recommendedName>
        <fullName evidence="10">Acyl-CoA oxidase C-terminal domain-containing protein</fullName>
    </recommendedName>
</protein>
<comment type="cofactor">
    <cofactor evidence="1">
        <name>FAD</name>
        <dbReference type="ChEBI" id="CHEBI:57692"/>
    </cofactor>
</comment>
<dbReference type="InterPro" id="IPR036250">
    <property type="entry name" value="AcylCo_DH-like_C"/>
</dbReference>
<dbReference type="InterPro" id="IPR055060">
    <property type="entry name" value="ACOX_C_alpha1"/>
</dbReference>
<comment type="similarity">
    <text evidence="2">Belongs to the acyl-CoA oxidase family.</text>
</comment>
<evidence type="ECO:0008006" key="10">
    <source>
        <dbReference type="Google" id="ProtNLM"/>
    </source>
</evidence>
<dbReference type="Pfam" id="PF22924">
    <property type="entry name" value="ACOX_C_alpha1"/>
    <property type="match status" value="1"/>
</dbReference>
<dbReference type="InterPro" id="IPR009100">
    <property type="entry name" value="AcylCoA_DH/oxidase_NM_dom_sf"/>
</dbReference>
<dbReference type="RefSeq" id="WP_345571935.1">
    <property type="nucleotide sequence ID" value="NZ_BAABDQ010000027.1"/>
</dbReference>
<keyword evidence="3" id="KW-0285">Flavoprotein</keyword>
<evidence type="ECO:0000256" key="1">
    <source>
        <dbReference type="ARBA" id="ARBA00001974"/>
    </source>
</evidence>
<feature type="domain" description="Acyl-CoA oxidase C-terminal" evidence="6">
    <location>
        <begin position="438"/>
        <end position="576"/>
    </location>
</feature>
<dbReference type="SUPFAM" id="SSF56645">
    <property type="entry name" value="Acyl-CoA dehydrogenase NM domain-like"/>
    <property type="match status" value="1"/>
</dbReference>
<evidence type="ECO:0000259" key="7">
    <source>
        <dbReference type="Pfam" id="PF22924"/>
    </source>
</evidence>
<dbReference type="PANTHER" id="PTHR10909">
    <property type="entry name" value="ELECTRON TRANSPORT OXIDOREDUCTASE"/>
    <property type="match status" value="1"/>
</dbReference>
<dbReference type="SUPFAM" id="SSF47203">
    <property type="entry name" value="Acyl-CoA dehydrogenase C-terminal domain-like"/>
    <property type="match status" value="2"/>
</dbReference>
<evidence type="ECO:0000256" key="3">
    <source>
        <dbReference type="ARBA" id="ARBA00022630"/>
    </source>
</evidence>
<dbReference type="PANTHER" id="PTHR10909:SF382">
    <property type="entry name" value="ACYL-COENZYME A OXIDASE"/>
    <property type="match status" value="1"/>
</dbReference>
<dbReference type="InterPro" id="IPR002655">
    <property type="entry name" value="Acyl-CoA_oxidase_C"/>
</dbReference>
<evidence type="ECO:0000313" key="9">
    <source>
        <dbReference type="Proteomes" id="UP001500630"/>
    </source>
</evidence>
<feature type="domain" description="Acyl-CoA oxidase C-alpha1" evidence="7">
    <location>
        <begin position="263"/>
        <end position="409"/>
    </location>
</feature>
<reference evidence="9" key="1">
    <citation type="journal article" date="2019" name="Int. J. Syst. Evol. Microbiol.">
        <title>The Global Catalogue of Microorganisms (GCM) 10K type strain sequencing project: providing services to taxonomists for standard genome sequencing and annotation.</title>
        <authorList>
            <consortium name="The Broad Institute Genomics Platform"/>
            <consortium name="The Broad Institute Genome Sequencing Center for Infectious Disease"/>
            <person name="Wu L."/>
            <person name="Ma J."/>
        </authorList>
    </citation>
    <scope>NUCLEOTIDE SEQUENCE [LARGE SCALE GENOMIC DNA]</scope>
    <source>
        <strain evidence="9">JCM 17326</strain>
    </source>
</reference>
<comment type="caution">
    <text evidence="8">The sequence shown here is derived from an EMBL/GenBank/DDBJ whole genome shotgun (WGS) entry which is preliminary data.</text>
</comment>